<sequence length="431" mass="46101">MARQLLNGTGSWYFLRFRRYLLAGLGPVALAATHFVLSLAMLRLETPAAFGTFTFLFVAAQFTVALSMALFGAPLQTLSSGPDADRAQSATAILSAAALMAAVFALSFCVLASAMALPGPAALCYGGYAGMMILRWVGRAWAYANDRPVATAVSDISYGGLTLLAFGVAAYGLRLQPETACYGALALGAAVSLLAFGAPYWSQLIAMPSRRSWQSYRDTWRRQSRWALLGVVATEAAANAHVYLVTLSAGAAAMAPLAAAALLLRPLNVVQNALGEYERPQMARLIAEGKAAELRRTMRLFFWVLMLAWLVAVSLAIGVLRLAPQLVFPAEYDLSLVSTAALSWMGVTALILMQVPANIMVQAAGGFRLLARAVIWSSLVNVAVVALALLFLAPIWTIPAMALGWLVDLVLVQRAARRQWRVMQSTDAALP</sequence>
<evidence type="ECO:0000313" key="3">
    <source>
        <dbReference type="Proteomes" id="UP000197783"/>
    </source>
</evidence>
<dbReference type="RefSeq" id="WP_169715605.1">
    <property type="nucleotide sequence ID" value="NZ_NBBJ01000001.1"/>
</dbReference>
<comment type="caution">
    <text evidence="2">The sequence shown here is derived from an EMBL/GenBank/DDBJ whole genome shotgun (WGS) entry which is preliminary data.</text>
</comment>
<feature type="transmembrane region" description="Helical" evidence="1">
    <location>
        <begin position="180"/>
        <end position="201"/>
    </location>
</feature>
<organism evidence="2 3">
    <name type="scientific">Sphingomonas mucosissima</name>
    <dbReference type="NCBI Taxonomy" id="370959"/>
    <lineage>
        <taxon>Bacteria</taxon>
        <taxon>Pseudomonadati</taxon>
        <taxon>Pseudomonadota</taxon>
        <taxon>Alphaproteobacteria</taxon>
        <taxon>Sphingomonadales</taxon>
        <taxon>Sphingomonadaceae</taxon>
        <taxon>Sphingomonas</taxon>
    </lineage>
</organism>
<feature type="transmembrane region" description="Helical" evidence="1">
    <location>
        <begin position="242"/>
        <end position="264"/>
    </location>
</feature>
<dbReference type="AlphaFoldDB" id="A0A245ZQC6"/>
<keyword evidence="3" id="KW-1185">Reference proteome</keyword>
<dbReference type="EMBL" id="NBBJ01000001">
    <property type="protein sequence ID" value="OWK31936.1"/>
    <property type="molecule type" value="Genomic_DNA"/>
</dbReference>
<keyword evidence="1" id="KW-0812">Transmembrane</keyword>
<feature type="transmembrane region" description="Helical" evidence="1">
    <location>
        <begin position="335"/>
        <end position="357"/>
    </location>
</feature>
<name>A0A245ZQC6_9SPHN</name>
<feature type="transmembrane region" description="Helical" evidence="1">
    <location>
        <begin position="398"/>
        <end position="416"/>
    </location>
</feature>
<keyword evidence="1" id="KW-1133">Transmembrane helix</keyword>
<keyword evidence="1" id="KW-0472">Membrane</keyword>
<evidence type="ECO:0000313" key="2">
    <source>
        <dbReference type="EMBL" id="OWK31936.1"/>
    </source>
</evidence>
<feature type="transmembrane region" description="Helical" evidence="1">
    <location>
        <begin position="92"/>
        <end position="115"/>
    </location>
</feature>
<feature type="transmembrane region" description="Helical" evidence="1">
    <location>
        <begin position="20"/>
        <end position="42"/>
    </location>
</feature>
<evidence type="ECO:0008006" key="4">
    <source>
        <dbReference type="Google" id="ProtNLM"/>
    </source>
</evidence>
<evidence type="ECO:0000256" key="1">
    <source>
        <dbReference type="SAM" id="Phobius"/>
    </source>
</evidence>
<feature type="transmembrane region" description="Helical" evidence="1">
    <location>
        <begin position="122"/>
        <end position="144"/>
    </location>
</feature>
<feature type="transmembrane region" description="Helical" evidence="1">
    <location>
        <begin position="49"/>
        <end position="72"/>
    </location>
</feature>
<dbReference type="Proteomes" id="UP000197783">
    <property type="component" value="Unassembled WGS sequence"/>
</dbReference>
<gene>
    <name evidence="2" type="ORF">SPMU_02560</name>
</gene>
<feature type="transmembrane region" description="Helical" evidence="1">
    <location>
        <begin position="300"/>
        <end position="323"/>
    </location>
</feature>
<proteinExistence type="predicted"/>
<accession>A0A245ZQC6</accession>
<feature type="transmembrane region" description="Helical" evidence="1">
    <location>
        <begin position="156"/>
        <end position="173"/>
    </location>
</feature>
<protein>
    <recommendedName>
        <fullName evidence="4">Polysaccharide biosynthesis protein</fullName>
    </recommendedName>
</protein>
<reference evidence="2 3" key="1">
    <citation type="submission" date="2017-03" db="EMBL/GenBank/DDBJ databases">
        <title>Genome sequence of Sphingomonas mucosissima DSM 17494.</title>
        <authorList>
            <person name="Poehlein A."/>
            <person name="Wuebbeler J.H."/>
            <person name="Steinbuechel A."/>
            <person name="Daniel R."/>
        </authorList>
    </citation>
    <scope>NUCLEOTIDE SEQUENCE [LARGE SCALE GENOMIC DNA]</scope>
    <source>
        <strain evidence="2 3">DSM 17494</strain>
    </source>
</reference>
<feature type="transmembrane region" description="Helical" evidence="1">
    <location>
        <begin position="369"/>
        <end position="392"/>
    </location>
</feature>